<gene>
    <name evidence="1" type="ORF">EYC87_13060</name>
</gene>
<reference evidence="1" key="1">
    <citation type="submission" date="2019-02" db="EMBL/GenBank/DDBJ databases">
        <authorList>
            <person name="Li S.-H."/>
        </authorList>
    </citation>
    <scope>NUCLEOTIDE SEQUENCE</scope>
    <source>
        <strain evidence="1">IMCC8485</strain>
    </source>
</reference>
<comment type="caution">
    <text evidence="1">The sequence shown here is derived from an EMBL/GenBank/DDBJ whole genome shotgun (WGS) entry which is preliminary data.</text>
</comment>
<evidence type="ECO:0000313" key="2">
    <source>
        <dbReference type="Proteomes" id="UP001143307"/>
    </source>
</evidence>
<keyword evidence="2" id="KW-1185">Reference proteome</keyword>
<sequence>MRALCKHKESMAVTQRHARCSSLALLLSTFLIFFWPPQSVAMEEDELKAAFLNYFFQLIRWPEGVEARPVRFCTAGESHVISALKSLIAVSEHKSFDADFALIATPKEATECDYVYIHSDDSDFSLPVIATTRGRAILTVSDIDGFADAGGVIELKRESSQVAVLINMDALATQGLQASSKLLSVAKLRSTKGGTP</sequence>
<dbReference type="InterPro" id="IPR025293">
    <property type="entry name" value="YfiR/HmsC-like"/>
</dbReference>
<name>A0ABT3SWY2_9GAMM</name>
<dbReference type="Proteomes" id="UP001143307">
    <property type="component" value="Unassembled WGS sequence"/>
</dbReference>
<dbReference type="EMBL" id="SHNP01000004">
    <property type="protein sequence ID" value="MCX2974516.1"/>
    <property type="molecule type" value="Genomic_DNA"/>
</dbReference>
<proteinExistence type="predicted"/>
<protein>
    <submittedName>
        <fullName evidence="1">YfiR family protein</fullName>
    </submittedName>
</protein>
<evidence type="ECO:0000313" key="1">
    <source>
        <dbReference type="EMBL" id="MCX2974516.1"/>
    </source>
</evidence>
<organism evidence="1 2">
    <name type="scientific">Candidatus Seongchinamella marina</name>
    <dbReference type="NCBI Taxonomy" id="2518990"/>
    <lineage>
        <taxon>Bacteria</taxon>
        <taxon>Pseudomonadati</taxon>
        <taxon>Pseudomonadota</taxon>
        <taxon>Gammaproteobacteria</taxon>
        <taxon>Cellvibrionales</taxon>
        <taxon>Halieaceae</taxon>
        <taxon>Seongchinamella</taxon>
    </lineage>
</organism>
<accession>A0ABT3SWY2</accession>
<dbReference type="Pfam" id="PF13689">
    <property type="entry name" value="DUF4154"/>
    <property type="match status" value="1"/>
</dbReference>